<keyword evidence="1" id="KW-0233">DNA recombination</keyword>
<protein>
    <recommendedName>
        <fullName evidence="4">Site-specific recombinase XerD</fullName>
    </recommendedName>
</protein>
<evidence type="ECO:0008006" key="4">
    <source>
        <dbReference type="Google" id="ProtNLM"/>
    </source>
</evidence>
<reference evidence="2 3" key="1">
    <citation type="submission" date="2019-04" db="EMBL/GenBank/DDBJ databases">
        <authorList>
            <consortium name="Pathogen Informatics"/>
        </authorList>
    </citation>
    <scope>NUCLEOTIDE SEQUENCE [LARGE SCALE GENOMIC DNA]</scope>
    <source>
        <strain evidence="2 3">NCTC9239</strain>
    </source>
</reference>
<dbReference type="AlphaFoldDB" id="A0A4P1KER3"/>
<dbReference type="Gene3D" id="1.10.443.10">
    <property type="entry name" value="Intergrase catalytic core"/>
    <property type="match status" value="1"/>
</dbReference>
<evidence type="ECO:0000313" key="2">
    <source>
        <dbReference type="EMBL" id="VTO18775.1"/>
    </source>
</evidence>
<sequence length="117" mass="12983">MKTQRHVSETKLFGEVPMGATGYRSSTFSAWFRRFVAKAGADSPKTCFHSFRHGFRDALREARIDRDIALALGGWTTASGAASVSDAYGSGYRIATLKEAIDRVRYTGLDLSHLYEQ</sequence>
<evidence type="ECO:0000256" key="1">
    <source>
        <dbReference type="ARBA" id="ARBA00023172"/>
    </source>
</evidence>
<evidence type="ECO:0000313" key="3">
    <source>
        <dbReference type="Proteomes" id="UP000309952"/>
    </source>
</evidence>
<name>A0A4P1KER3_9CAUL</name>
<keyword evidence="3" id="KW-1185">Reference proteome</keyword>
<dbReference type="RefSeq" id="WP_138142024.1">
    <property type="nucleotide sequence ID" value="NZ_LR588407.1"/>
</dbReference>
<proteinExistence type="predicted"/>
<dbReference type="KEGG" id="bvy:NCTC9239_02887"/>
<dbReference type="EMBL" id="LR588407">
    <property type="protein sequence ID" value="VTO18775.1"/>
    <property type="molecule type" value="Genomic_DNA"/>
</dbReference>
<dbReference type="InterPro" id="IPR011010">
    <property type="entry name" value="DNA_brk_join_enz"/>
</dbReference>
<dbReference type="GO" id="GO:0006310">
    <property type="term" value="P:DNA recombination"/>
    <property type="evidence" value="ECO:0007669"/>
    <property type="project" value="UniProtKB-KW"/>
</dbReference>
<dbReference type="GO" id="GO:0015074">
    <property type="term" value="P:DNA integration"/>
    <property type="evidence" value="ECO:0007669"/>
    <property type="project" value="InterPro"/>
</dbReference>
<dbReference type="GO" id="GO:0003677">
    <property type="term" value="F:DNA binding"/>
    <property type="evidence" value="ECO:0007669"/>
    <property type="project" value="InterPro"/>
</dbReference>
<accession>A0A4P1KER3</accession>
<dbReference type="Proteomes" id="UP000309952">
    <property type="component" value="Chromosome"/>
</dbReference>
<organism evidence="2 3">
    <name type="scientific">Brevundimonas vancanneytii</name>
    <dbReference type="NCBI Taxonomy" id="1325724"/>
    <lineage>
        <taxon>Bacteria</taxon>
        <taxon>Pseudomonadati</taxon>
        <taxon>Pseudomonadota</taxon>
        <taxon>Alphaproteobacteria</taxon>
        <taxon>Caulobacterales</taxon>
        <taxon>Caulobacteraceae</taxon>
        <taxon>Brevundimonas</taxon>
    </lineage>
</organism>
<gene>
    <name evidence="2" type="ORF">NCTC9239_02887</name>
</gene>
<dbReference type="InterPro" id="IPR013762">
    <property type="entry name" value="Integrase-like_cat_sf"/>
</dbReference>
<dbReference type="SUPFAM" id="SSF56349">
    <property type="entry name" value="DNA breaking-rejoining enzymes"/>
    <property type="match status" value="1"/>
</dbReference>